<feature type="transmembrane region" description="Helical" evidence="8">
    <location>
        <begin position="714"/>
        <end position="735"/>
    </location>
</feature>
<feature type="signal peptide" evidence="9">
    <location>
        <begin position="1"/>
        <end position="26"/>
    </location>
</feature>
<accession>M1BZ36</accession>
<dbReference type="InterPro" id="IPR036259">
    <property type="entry name" value="MFS_trans_sf"/>
</dbReference>
<keyword evidence="5 8" id="KW-0472">Membrane</keyword>
<feature type="transmembrane region" description="Helical" evidence="8">
    <location>
        <begin position="136"/>
        <end position="158"/>
    </location>
</feature>
<evidence type="ECO:0000256" key="8">
    <source>
        <dbReference type="SAM" id="Phobius"/>
    </source>
</evidence>
<reference evidence="11" key="2">
    <citation type="submission" date="2015-06" db="UniProtKB">
        <authorList>
            <consortium name="EnsemblPlants"/>
        </authorList>
    </citation>
    <scope>IDENTIFICATION</scope>
    <source>
        <strain evidence="11">DM1-3 516 R44</strain>
    </source>
</reference>
<feature type="transmembrane region" description="Helical" evidence="8">
    <location>
        <begin position="77"/>
        <end position="99"/>
    </location>
</feature>
<dbReference type="PANTHER" id="PTHR23505">
    <property type="entry name" value="SPINSTER"/>
    <property type="match status" value="1"/>
</dbReference>
<dbReference type="OMA" id="QIDETHN"/>
<evidence type="ECO:0000256" key="5">
    <source>
        <dbReference type="ARBA" id="ARBA00023136"/>
    </source>
</evidence>
<evidence type="ECO:0000256" key="9">
    <source>
        <dbReference type="SAM" id="SignalP"/>
    </source>
</evidence>
<dbReference type="GO" id="GO:0016020">
    <property type="term" value="C:membrane"/>
    <property type="evidence" value="ECO:0000318"/>
    <property type="project" value="GO_Central"/>
</dbReference>
<organism evidence="11 12">
    <name type="scientific">Solanum tuberosum</name>
    <name type="common">Potato</name>
    <dbReference type="NCBI Taxonomy" id="4113"/>
    <lineage>
        <taxon>Eukaryota</taxon>
        <taxon>Viridiplantae</taxon>
        <taxon>Streptophyta</taxon>
        <taxon>Embryophyta</taxon>
        <taxon>Tracheophyta</taxon>
        <taxon>Spermatophyta</taxon>
        <taxon>Magnoliopsida</taxon>
        <taxon>eudicotyledons</taxon>
        <taxon>Gunneridae</taxon>
        <taxon>Pentapetalae</taxon>
        <taxon>asterids</taxon>
        <taxon>lamiids</taxon>
        <taxon>Solanales</taxon>
        <taxon>Solanaceae</taxon>
        <taxon>Solanoideae</taxon>
        <taxon>Solaneae</taxon>
        <taxon>Solanum</taxon>
    </lineage>
</organism>
<evidence type="ECO:0000256" key="4">
    <source>
        <dbReference type="ARBA" id="ARBA00022989"/>
    </source>
</evidence>
<feature type="transmembrane region" description="Helical" evidence="8">
    <location>
        <begin position="233"/>
        <end position="255"/>
    </location>
</feature>
<evidence type="ECO:0000313" key="12">
    <source>
        <dbReference type="Proteomes" id="UP000011115"/>
    </source>
</evidence>
<evidence type="ECO:0000256" key="1">
    <source>
        <dbReference type="ARBA" id="ARBA00004141"/>
    </source>
</evidence>
<evidence type="ECO:0000259" key="10">
    <source>
        <dbReference type="PROSITE" id="PS50850"/>
    </source>
</evidence>
<dbReference type="eggNOG" id="KOG1330">
    <property type="taxonomic scope" value="Eukaryota"/>
</dbReference>
<keyword evidence="12" id="KW-1185">Reference proteome</keyword>
<keyword evidence="4 8" id="KW-1133">Transmembrane helix</keyword>
<sequence length="863" mass="93381">MVTMKLKNNLTLILINFAAIMEMADESLLPGVYKEVGKDLGIDPAGLGSLSLYRSLVQCLCYPLAAFLAARHNRANVIALGAFLWSGATFLVAISSTFAEIAISRALNGIGLAIVTPAILSLVADSTDDTNRSTAFGWLALTGSFGAIVGGTMSVLIAETSFMGILGWRISFHLVGIISVLVGLLVHLFAKDPRFLDRDVNANDQPPPEPFQEQVRELLKEAKPVIKVPSFKIIVAQGVFGSFLGTSLSFSTMWLELVGFSHKTTALISTFFVVSMSIGAVFGGFMGDVWAKHLPNSGRIIVSQISTGSAIPLAAILLLLLPNDPKTALLHGLVLFILGFCASWSGPATNSPIFADIVPERARMTIYALDRSLETILASFAPLLVGTLAQKVFGYKPTPEGSSSSGEIETDRQNAASLAKAMYTAIGIPLVICCSIYSFLYFTYPRDRDRVLSQQIDETHNHPYEEQQPLLEHDEKRLLSIAISRGLNGIGLAIVTPAILSLVADSTHESNRGTAFGWLELTSSFGSIVGGTMSLLIAETSFMGIPGWRISFHLVGIISVLVGFLVYFFANDPRYLGSKADKEKDQLQVKPFKEEVSELLKQAKTIIKVPSFQILIGQGVSGTFPWSALSFATMWLELIGFSHKTTAFLWTLFVVSQSLGALFGGFMGDVLAKRLPNSGRVILSQISTGSTIPLAAILLLLLPNDPKTATLHGLVLFIMGSIISWCGPATNNPIFAEIVPERARTSIYALDRSFETILSSFAPLVVGMLAQQVFGYKSIAEGSTGSQEIETDRQNAASLAKALYTAIGIPMVICCFIYSFLYCTYPQDRDRVRLQLIEETGNSPSEEQQPLLENDEHGILSAM</sequence>
<evidence type="ECO:0000256" key="7">
    <source>
        <dbReference type="ARBA" id="ARBA00044504"/>
    </source>
</evidence>
<dbReference type="PANTHER" id="PTHR23505:SF51">
    <property type="entry name" value="MAJOR FACILITATOR SUPERFAMILY (MFS) PROFILE DOMAIN-CONTAINING PROTEIN"/>
    <property type="match status" value="1"/>
</dbReference>
<comment type="similarity">
    <text evidence="7">Belongs to the major facilitator superfamily. Phosphate:H(+) symporter (TC 2.A.1.9) family.</text>
</comment>
<dbReference type="SUPFAM" id="SSF103473">
    <property type="entry name" value="MFS general substrate transporter"/>
    <property type="match status" value="2"/>
</dbReference>
<dbReference type="Gene3D" id="1.20.1250.20">
    <property type="entry name" value="MFS general substrate transporter like domains"/>
    <property type="match status" value="2"/>
</dbReference>
<feature type="transmembrane region" description="Helical" evidence="8">
    <location>
        <begin position="170"/>
        <end position="190"/>
    </location>
</feature>
<comment type="similarity">
    <text evidence="6">Belongs to the major facilitator superfamily. Spinster (TC 2.A.1.49) family.</text>
</comment>
<proteinExistence type="inferred from homology"/>
<dbReference type="AlphaFoldDB" id="M1BZ36"/>
<evidence type="ECO:0000256" key="2">
    <source>
        <dbReference type="ARBA" id="ARBA00022448"/>
    </source>
</evidence>
<feature type="chain" id="PRO_5004013836" evidence="9">
    <location>
        <begin position="27"/>
        <end position="863"/>
    </location>
</feature>
<dbReference type="CDD" id="cd17328">
    <property type="entry name" value="MFS_spinster_like"/>
    <property type="match status" value="1"/>
</dbReference>
<dbReference type="InterPro" id="IPR011701">
    <property type="entry name" value="MFS"/>
</dbReference>
<dbReference type="InterPro" id="IPR044770">
    <property type="entry name" value="MFS_spinster-like"/>
</dbReference>
<dbReference type="InParanoid" id="M1BZ36"/>
<feature type="transmembrane region" description="Helical" evidence="8">
    <location>
        <begin position="333"/>
        <end position="355"/>
    </location>
</feature>
<dbReference type="Pfam" id="PF07690">
    <property type="entry name" value="MFS_1"/>
    <property type="match status" value="2"/>
</dbReference>
<dbReference type="STRING" id="4113.M1BZ36"/>
<reference evidence="12" key="1">
    <citation type="journal article" date="2011" name="Nature">
        <title>Genome sequence and analysis of the tuber crop potato.</title>
        <authorList>
            <consortium name="The Potato Genome Sequencing Consortium"/>
        </authorList>
    </citation>
    <scope>NUCLEOTIDE SEQUENCE [LARGE SCALE GENOMIC DNA]</scope>
    <source>
        <strain evidence="12">cv. DM1-3 516 R44</strain>
    </source>
</reference>
<feature type="transmembrane region" description="Helical" evidence="8">
    <location>
        <begin position="421"/>
        <end position="444"/>
    </location>
</feature>
<feature type="transmembrane region" description="Helical" evidence="8">
    <location>
        <begin position="516"/>
        <end position="538"/>
    </location>
</feature>
<feature type="transmembrane region" description="Helical" evidence="8">
    <location>
        <begin position="802"/>
        <end position="825"/>
    </location>
</feature>
<feature type="transmembrane region" description="Helical" evidence="8">
    <location>
        <begin position="550"/>
        <end position="570"/>
    </location>
</feature>
<feature type="transmembrane region" description="Helical" evidence="8">
    <location>
        <begin position="105"/>
        <end position="124"/>
    </location>
</feature>
<keyword evidence="3 8" id="KW-0812">Transmembrane</keyword>
<dbReference type="EnsemblPlants" id="PGSC0003DMT400056174">
    <property type="protein sequence ID" value="PGSC0003DMT400056174"/>
    <property type="gene ID" value="PGSC0003DMG400021826"/>
</dbReference>
<keyword evidence="2" id="KW-0813">Transport</keyword>
<feature type="transmembrane region" description="Helical" evidence="8">
    <location>
        <begin position="267"/>
        <end position="289"/>
    </location>
</feature>
<feature type="transmembrane region" description="Helical" evidence="8">
    <location>
        <begin position="647"/>
        <end position="670"/>
    </location>
</feature>
<feature type="transmembrane region" description="Helical" evidence="8">
    <location>
        <begin position="301"/>
        <end position="321"/>
    </location>
</feature>
<dbReference type="Proteomes" id="UP000011115">
    <property type="component" value="Unassembled WGS sequence"/>
</dbReference>
<comment type="subcellular location">
    <subcellularLocation>
        <location evidence="1">Membrane</location>
        <topology evidence="1">Multi-pass membrane protein</topology>
    </subcellularLocation>
</comment>
<dbReference type="GO" id="GO:0022857">
    <property type="term" value="F:transmembrane transporter activity"/>
    <property type="evidence" value="ECO:0000318"/>
    <property type="project" value="GO_Central"/>
</dbReference>
<dbReference type="HOGENOM" id="CLU_300235_0_0_1"/>
<feature type="transmembrane region" description="Helical" evidence="8">
    <location>
        <begin position="682"/>
        <end position="702"/>
    </location>
</feature>
<dbReference type="PROSITE" id="PS50850">
    <property type="entry name" value="MFS"/>
    <property type="match status" value="1"/>
</dbReference>
<protein>
    <submittedName>
        <fullName evidence="11">Carbohydrate transporter</fullName>
    </submittedName>
</protein>
<dbReference type="InterPro" id="IPR020846">
    <property type="entry name" value="MFS_dom"/>
</dbReference>
<dbReference type="PaxDb" id="4113-PGSC0003DMT400056174"/>
<dbReference type="Gramene" id="PGSC0003DMT400056174">
    <property type="protein sequence ID" value="PGSC0003DMT400056174"/>
    <property type="gene ID" value="PGSC0003DMG400021826"/>
</dbReference>
<feature type="domain" description="Major facilitator superfamily (MFS) profile" evidence="10">
    <location>
        <begin position="11"/>
        <end position="574"/>
    </location>
</feature>
<feature type="transmembrane region" description="Helical" evidence="8">
    <location>
        <begin position="486"/>
        <end position="504"/>
    </location>
</feature>
<keyword evidence="9" id="KW-0732">Signal</keyword>
<evidence type="ECO:0000313" key="11">
    <source>
        <dbReference type="EnsemblPlants" id="PGSC0003DMT400056174"/>
    </source>
</evidence>
<evidence type="ECO:0000256" key="6">
    <source>
        <dbReference type="ARBA" id="ARBA00024338"/>
    </source>
</evidence>
<evidence type="ECO:0000256" key="3">
    <source>
        <dbReference type="ARBA" id="ARBA00022692"/>
    </source>
</evidence>
<dbReference type="FunFam" id="1.20.1250.20:FF:000520">
    <property type="entry name" value="Major facilitator superfamily protein"/>
    <property type="match status" value="1"/>
</dbReference>
<feature type="transmembrane region" description="Helical" evidence="8">
    <location>
        <begin position="756"/>
        <end position="774"/>
    </location>
</feature>
<name>M1BZ36_SOLTU</name>